<dbReference type="InterPro" id="IPR038296">
    <property type="entry name" value="ParD_sf"/>
</dbReference>
<evidence type="ECO:0000313" key="3">
    <source>
        <dbReference type="EMBL" id="HAE51099.1"/>
    </source>
</evidence>
<dbReference type="PANTHER" id="PTHR36582:SF2">
    <property type="entry name" value="ANTITOXIN PARD"/>
    <property type="match status" value="1"/>
</dbReference>
<gene>
    <name evidence="3" type="ORF">DCK97_27165</name>
</gene>
<dbReference type="SUPFAM" id="SSF47598">
    <property type="entry name" value="Ribbon-helix-helix"/>
    <property type="match status" value="1"/>
</dbReference>
<keyword evidence="2" id="KW-1277">Toxin-antitoxin system</keyword>
<dbReference type="OMA" id="EARYMAM"/>
<name>A0A3B9IV43_9PROT</name>
<dbReference type="CDD" id="cd22231">
    <property type="entry name" value="RHH_NikR_HicB-like"/>
    <property type="match status" value="1"/>
</dbReference>
<reference evidence="3 4" key="1">
    <citation type="journal article" date="2018" name="Nat. Biotechnol.">
        <title>A standardized bacterial taxonomy based on genome phylogeny substantially revises the tree of life.</title>
        <authorList>
            <person name="Parks D.H."/>
            <person name="Chuvochina M."/>
            <person name="Waite D.W."/>
            <person name="Rinke C."/>
            <person name="Skarshewski A."/>
            <person name="Chaumeil P.A."/>
            <person name="Hugenholtz P."/>
        </authorList>
    </citation>
    <scope>NUCLEOTIDE SEQUENCE [LARGE SCALE GENOMIC DNA]</scope>
    <source>
        <strain evidence="3">UBA8739</strain>
    </source>
</reference>
<comment type="caution">
    <text evidence="3">The sequence shown here is derived from an EMBL/GenBank/DDBJ whole genome shotgun (WGS) entry which is preliminary data.</text>
</comment>
<evidence type="ECO:0000313" key="4">
    <source>
        <dbReference type="Proteomes" id="UP000257706"/>
    </source>
</evidence>
<dbReference type="InterPro" id="IPR022789">
    <property type="entry name" value="ParD"/>
</dbReference>
<dbReference type="Gene3D" id="6.10.10.120">
    <property type="entry name" value="Antitoxin ParD1-like"/>
    <property type="match status" value="1"/>
</dbReference>
<dbReference type="Proteomes" id="UP000257706">
    <property type="component" value="Unassembled WGS sequence"/>
</dbReference>
<evidence type="ECO:0000256" key="2">
    <source>
        <dbReference type="ARBA" id="ARBA00022649"/>
    </source>
</evidence>
<protein>
    <submittedName>
        <fullName evidence="3">Type II toxin-antitoxin system ParD family antitoxin</fullName>
    </submittedName>
</protein>
<proteinExistence type="inferred from homology"/>
<sequence>MPGSYTLGKHFETFIQAQLASGRYNNASEVIRDALRLMEERERRLAALDAAVMRGLADGAAGRTHPAEDVFDELEARYMAMADARAES</sequence>
<evidence type="ECO:0000256" key="1">
    <source>
        <dbReference type="ARBA" id="ARBA00008580"/>
    </source>
</evidence>
<dbReference type="PANTHER" id="PTHR36582">
    <property type="entry name" value="ANTITOXIN PARD"/>
    <property type="match status" value="1"/>
</dbReference>
<dbReference type="InterPro" id="IPR010985">
    <property type="entry name" value="Ribbon_hlx_hlx"/>
</dbReference>
<accession>A0A3B9IV43</accession>
<dbReference type="AlphaFoldDB" id="A0A3B9IV43"/>
<organism evidence="3 4">
    <name type="scientific">Tistrella mobilis</name>
    <dbReference type="NCBI Taxonomy" id="171437"/>
    <lineage>
        <taxon>Bacteria</taxon>
        <taxon>Pseudomonadati</taxon>
        <taxon>Pseudomonadota</taxon>
        <taxon>Alphaproteobacteria</taxon>
        <taxon>Geminicoccales</taxon>
        <taxon>Geminicoccaceae</taxon>
        <taxon>Tistrella</taxon>
    </lineage>
</organism>
<comment type="similarity">
    <text evidence="1">Belongs to the ParD antitoxin family.</text>
</comment>
<dbReference type="NCBIfam" id="TIGR02606">
    <property type="entry name" value="antidote_CC2985"/>
    <property type="match status" value="1"/>
</dbReference>
<dbReference type="GO" id="GO:0006355">
    <property type="term" value="P:regulation of DNA-templated transcription"/>
    <property type="evidence" value="ECO:0007669"/>
    <property type="project" value="InterPro"/>
</dbReference>
<dbReference type="EMBL" id="DMAI01000446">
    <property type="protein sequence ID" value="HAE51099.1"/>
    <property type="molecule type" value="Genomic_DNA"/>
</dbReference>
<dbReference type="Pfam" id="PF03693">
    <property type="entry name" value="ParD_antitoxin"/>
    <property type="match status" value="1"/>
</dbReference>